<dbReference type="AlphaFoldDB" id="A0A1I1UTH3"/>
<dbReference type="Proteomes" id="UP000325289">
    <property type="component" value="Unassembled WGS sequence"/>
</dbReference>
<evidence type="ECO:0000313" key="3">
    <source>
        <dbReference type="Proteomes" id="UP000325289"/>
    </source>
</evidence>
<evidence type="ECO:0000313" key="2">
    <source>
        <dbReference type="EMBL" id="SFD73994.1"/>
    </source>
</evidence>
<dbReference type="Gene3D" id="2.40.33.20">
    <property type="entry name" value="PK beta-barrel domain-like"/>
    <property type="match status" value="1"/>
</dbReference>
<evidence type="ECO:0000259" key="1">
    <source>
        <dbReference type="PROSITE" id="PS51340"/>
    </source>
</evidence>
<dbReference type="InterPro" id="IPR011037">
    <property type="entry name" value="Pyrv_Knase-like_insert_dom_sf"/>
</dbReference>
<organism evidence="2 3">
    <name type="scientific">Roseivivax sediminis</name>
    <dbReference type="NCBI Taxonomy" id="936889"/>
    <lineage>
        <taxon>Bacteria</taxon>
        <taxon>Pseudomonadati</taxon>
        <taxon>Pseudomonadota</taxon>
        <taxon>Alphaproteobacteria</taxon>
        <taxon>Rhodobacterales</taxon>
        <taxon>Roseobacteraceae</taxon>
        <taxon>Roseivivax</taxon>
    </lineage>
</organism>
<dbReference type="OrthoDB" id="9808413at2"/>
<dbReference type="GO" id="GO:0030151">
    <property type="term" value="F:molybdenum ion binding"/>
    <property type="evidence" value="ECO:0007669"/>
    <property type="project" value="InterPro"/>
</dbReference>
<accession>A0A1I1UTH3</accession>
<dbReference type="PROSITE" id="PS51340">
    <property type="entry name" value="MOSC"/>
    <property type="match status" value="1"/>
</dbReference>
<dbReference type="Pfam" id="PF03473">
    <property type="entry name" value="MOSC"/>
    <property type="match status" value="1"/>
</dbReference>
<dbReference type="GO" id="GO:0030170">
    <property type="term" value="F:pyridoxal phosphate binding"/>
    <property type="evidence" value="ECO:0007669"/>
    <property type="project" value="InterPro"/>
</dbReference>
<sequence>MPALKPTEYRARITWLGRVSETGLRSSLLERADLDWTGIVGERHGGLTRPSCSRVVAQHPKGTEIRNVRQLSIVSAEDLAEIARQMELGAVDPSWLGASMVVSGLPDLTNVPPSSRLQAEGGATLVVDMANRPCHLPGREIEREHPGIGARFKAAAAGRRGVTAWVERPGMLSLGSVLRLHVPDQPAWTPQPELPLEGGA</sequence>
<gene>
    <name evidence="2" type="ORF">SAMN04515678_102505</name>
</gene>
<proteinExistence type="predicted"/>
<dbReference type="InterPro" id="IPR052716">
    <property type="entry name" value="MOSC_domain"/>
</dbReference>
<protein>
    <submittedName>
        <fullName evidence="2">MOSC domain-containing protein YiiM</fullName>
    </submittedName>
</protein>
<dbReference type="GO" id="GO:0003824">
    <property type="term" value="F:catalytic activity"/>
    <property type="evidence" value="ECO:0007669"/>
    <property type="project" value="InterPro"/>
</dbReference>
<dbReference type="SUPFAM" id="SSF50800">
    <property type="entry name" value="PK beta-barrel domain-like"/>
    <property type="match status" value="1"/>
</dbReference>
<dbReference type="EMBL" id="FOMS01000002">
    <property type="protein sequence ID" value="SFD73994.1"/>
    <property type="molecule type" value="Genomic_DNA"/>
</dbReference>
<dbReference type="PANTHER" id="PTHR36930">
    <property type="entry name" value="METAL-SULFUR CLUSTER BIOSYNTHESIS PROTEINS YUAD-RELATED"/>
    <property type="match status" value="1"/>
</dbReference>
<name>A0A1I1UTH3_9RHOB</name>
<dbReference type="InterPro" id="IPR005302">
    <property type="entry name" value="MoCF_Sase_C"/>
</dbReference>
<reference evidence="2 3" key="1">
    <citation type="submission" date="2016-10" db="EMBL/GenBank/DDBJ databases">
        <authorList>
            <person name="Varghese N."/>
            <person name="Submissions S."/>
        </authorList>
    </citation>
    <scope>NUCLEOTIDE SEQUENCE [LARGE SCALE GENOMIC DNA]</scope>
    <source>
        <strain evidence="3">YIM D21,KCTC 23444,ACCC 10710</strain>
    </source>
</reference>
<feature type="domain" description="MOSC" evidence="1">
    <location>
        <begin position="26"/>
        <end position="181"/>
    </location>
</feature>
<dbReference type="PANTHER" id="PTHR36930:SF1">
    <property type="entry name" value="MOSC DOMAIN-CONTAINING PROTEIN"/>
    <property type="match status" value="1"/>
</dbReference>
<dbReference type="RefSeq" id="WP_149754865.1">
    <property type="nucleotide sequence ID" value="NZ_FOMS01000002.1"/>
</dbReference>
<keyword evidence="3" id="KW-1185">Reference proteome</keyword>